<evidence type="ECO:0000256" key="1">
    <source>
        <dbReference type="SAM" id="MobiDB-lite"/>
    </source>
</evidence>
<evidence type="ECO:0000313" key="2">
    <source>
        <dbReference type="EMBL" id="ROW08082.1"/>
    </source>
</evidence>
<accession>A0A423WX80</accession>
<protein>
    <submittedName>
        <fullName evidence="2">Uncharacterized protein</fullName>
    </submittedName>
</protein>
<gene>
    <name evidence="2" type="ORF">VPNG_06033</name>
</gene>
<feature type="compositionally biased region" description="Low complexity" evidence="1">
    <location>
        <begin position="13"/>
        <end position="24"/>
    </location>
</feature>
<feature type="compositionally biased region" description="Basic residues" evidence="1">
    <location>
        <begin position="1"/>
        <end position="12"/>
    </location>
</feature>
<name>A0A423WX80_9PEZI</name>
<dbReference type="InParanoid" id="A0A423WX80"/>
<dbReference type="OrthoDB" id="5205764at2759"/>
<sequence>MSHAVKSRKAKSHGQSTSGQSTKTSPPPASTQSEMLQRWQVESEKSNLPINEWRFLPQDAKTKETKGKF</sequence>
<dbReference type="Proteomes" id="UP000285146">
    <property type="component" value="Unassembled WGS sequence"/>
</dbReference>
<dbReference type="EMBL" id="LKEB01000036">
    <property type="protein sequence ID" value="ROW08082.1"/>
    <property type="molecule type" value="Genomic_DNA"/>
</dbReference>
<feature type="region of interest" description="Disordered" evidence="1">
    <location>
        <begin position="1"/>
        <end position="50"/>
    </location>
</feature>
<keyword evidence="3" id="KW-1185">Reference proteome</keyword>
<reference evidence="2 3" key="1">
    <citation type="submission" date="2015-09" db="EMBL/GenBank/DDBJ databases">
        <title>Host preference determinants of Valsa canker pathogens revealed by comparative genomics.</title>
        <authorList>
            <person name="Yin Z."/>
            <person name="Huang L."/>
        </authorList>
    </citation>
    <scope>NUCLEOTIDE SEQUENCE [LARGE SCALE GENOMIC DNA]</scope>
    <source>
        <strain evidence="2 3">SXYLt</strain>
    </source>
</reference>
<evidence type="ECO:0000313" key="3">
    <source>
        <dbReference type="Proteomes" id="UP000285146"/>
    </source>
</evidence>
<dbReference type="AlphaFoldDB" id="A0A423WX80"/>
<proteinExistence type="predicted"/>
<comment type="caution">
    <text evidence="2">The sequence shown here is derived from an EMBL/GenBank/DDBJ whole genome shotgun (WGS) entry which is preliminary data.</text>
</comment>
<organism evidence="2 3">
    <name type="scientific">Cytospora leucostoma</name>
    <dbReference type="NCBI Taxonomy" id="1230097"/>
    <lineage>
        <taxon>Eukaryota</taxon>
        <taxon>Fungi</taxon>
        <taxon>Dikarya</taxon>
        <taxon>Ascomycota</taxon>
        <taxon>Pezizomycotina</taxon>
        <taxon>Sordariomycetes</taxon>
        <taxon>Sordariomycetidae</taxon>
        <taxon>Diaporthales</taxon>
        <taxon>Cytosporaceae</taxon>
        <taxon>Cytospora</taxon>
    </lineage>
</organism>